<keyword evidence="9" id="KW-0472">Membrane</keyword>
<dbReference type="OrthoDB" id="9781621at2"/>
<evidence type="ECO:0000256" key="7">
    <source>
        <dbReference type="ARBA" id="ARBA00023027"/>
    </source>
</evidence>
<keyword evidence="7" id="KW-0520">NAD</keyword>
<evidence type="ECO:0000259" key="10">
    <source>
        <dbReference type="Pfam" id="PF07992"/>
    </source>
</evidence>
<dbReference type="InterPro" id="IPR054585">
    <property type="entry name" value="NDH2-like_C"/>
</dbReference>
<dbReference type="Gene3D" id="3.50.50.100">
    <property type="match status" value="1"/>
</dbReference>
<dbReference type="PRINTS" id="PR00368">
    <property type="entry name" value="FADPNR"/>
</dbReference>
<reference evidence="12 13" key="2">
    <citation type="submission" date="2019-02" db="EMBL/GenBank/DDBJ databases">
        <title>'Lichenibacterium ramalinii' gen. nov. sp. nov., 'Lichenibacterium minor' gen. nov. sp. nov.</title>
        <authorList>
            <person name="Pankratov T."/>
        </authorList>
    </citation>
    <scope>NUCLEOTIDE SEQUENCE [LARGE SCALE GENOMIC DNA]</scope>
    <source>
        <strain evidence="12 13">RmlP026</strain>
    </source>
</reference>
<feature type="domain" description="FAD/NAD(P)-binding" evidence="10">
    <location>
        <begin position="18"/>
        <end position="335"/>
    </location>
</feature>
<evidence type="ECO:0000256" key="3">
    <source>
        <dbReference type="ARBA" id="ARBA00022630"/>
    </source>
</evidence>
<keyword evidence="5" id="KW-0809">Transit peptide</keyword>
<name>A0A4Q2U9F9_9HYPH</name>
<sequence length="451" mass="49006">MPSSPDVKDPSNPKNLPRVVVIGAGFGGLSVARGLNLAPAFVTVIDKTNHNLFQPLLYQVATAALAPSDIAVPVRGLFTDMPRVGTLMGEVEGVDTERKVVRVKGTPEIPYDYLVMATGSVYSWFGHDEWAEHAHVLKTLDQALALRSSLLAAFEWAESRTDPNEIRKLLTFVVVGGGPTGVEMAGAIAELAHSTLARDFRRIQPTWARIVLCEGGPSLLAGFPQHLSDYARRHLEDLGVEVKTGCQVEAVDRDGVVAGGERILSANVLWAAGTAATPVADWLGAEKGKGNAVRIDEHCAVIGHPDVYAVGDCTYMEDGRGRRLPGVAPVAKQQGEHVAKVLMRRLIGEPLPAPFAYDDQGQMAMVGRSAAIADLGKIKMTGVIGWLLWSIVHLFFLIGARNRITVYLNWVWAWLTYGRGARLITSIRPQTREEFGYLDSVADHRQALRVE</sequence>
<gene>
    <name evidence="12" type="ORF">D3273_04695</name>
</gene>
<organism evidence="12 13">
    <name type="scientific">Lichenibacterium minor</name>
    <dbReference type="NCBI Taxonomy" id="2316528"/>
    <lineage>
        <taxon>Bacteria</taxon>
        <taxon>Pseudomonadati</taxon>
        <taxon>Pseudomonadota</taxon>
        <taxon>Alphaproteobacteria</taxon>
        <taxon>Hyphomicrobiales</taxon>
        <taxon>Lichenihabitantaceae</taxon>
        <taxon>Lichenibacterium</taxon>
    </lineage>
</organism>
<dbReference type="PANTHER" id="PTHR43706">
    <property type="entry name" value="NADH DEHYDROGENASE"/>
    <property type="match status" value="1"/>
</dbReference>
<keyword evidence="4" id="KW-0274">FAD</keyword>
<dbReference type="InterPro" id="IPR036188">
    <property type="entry name" value="FAD/NAD-bd_sf"/>
</dbReference>
<evidence type="ECO:0000256" key="6">
    <source>
        <dbReference type="ARBA" id="ARBA00023002"/>
    </source>
</evidence>
<dbReference type="InterPro" id="IPR023753">
    <property type="entry name" value="FAD/NAD-binding_dom"/>
</dbReference>
<dbReference type="PANTHER" id="PTHR43706:SF47">
    <property type="entry name" value="EXTERNAL NADH-UBIQUINONE OXIDOREDUCTASE 1, MITOCHONDRIAL-RELATED"/>
    <property type="match status" value="1"/>
</dbReference>
<evidence type="ECO:0000313" key="12">
    <source>
        <dbReference type="EMBL" id="RYC33170.1"/>
    </source>
</evidence>
<keyword evidence="9" id="KW-0812">Transmembrane</keyword>
<evidence type="ECO:0000256" key="2">
    <source>
        <dbReference type="ARBA" id="ARBA00012637"/>
    </source>
</evidence>
<dbReference type="EMBL" id="QYBB01000003">
    <property type="protein sequence ID" value="RYC33170.1"/>
    <property type="molecule type" value="Genomic_DNA"/>
</dbReference>
<comment type="caution">
    <text evidence="12">The sequence shown here is derived from an EMBL/GenBank/DDBJ whole genome shotgun (WGS) entry which is preliminary data.</text>
</comment>
<dbReference type="AlphaFoldDB" id="A0A4Q2U9F9"/>
<dbReference type="InterPro" id="IPR045024">
    <property type="entry name" value="NDH-2"/>
</dbReference>
<evidence type="ECO:0000256" key="4">
    <source>
        <dbReference type="ARBA" id="ARBA00022827"/>
    </source>
</evidence>
<comment type="catalytic activity">
    <reaction evidence="8">
        <text>a quinone + NADH + H(+) = a quinol + NAD(+)</text>
        <dbReference type="Rhea" id="RHEA:46160"/>
        <dbReference type="ChEBI" id="CHEBI:15378"/>
        <dbReference type="ChEBI" id="CHEBI:24646"/>
        <dbReference type="ChEBI" id="CHEBI:57540"/>
        <dbReference type="ChEBI" id="CHEBI:57945"/>
        <dbReference type="ChEBI" id="CHEBI:132124"/>
        <dbReference type="EC" id="1.6.5.9"/>
    </reaction>
</comment>
<proteinExistence type="inferred from homology"/>
<evidence type="ECO:0000256" key="1">
    <source>
        <dbReference type="ARBA" id="ARBA00005272"/>
    </source>
</evidence>
<evidence type="ECO:0000259" key="11">
    <source>
        <dbReference type="Pfam" id="PF22366"/>
    </source>
</evidence>
<reference evidence="12 13" key="1">
    <citation type="submission" date="2018-12" db="EMBL/GenBank/DDBJ databases">
        <authorList>
            <person name="Grouzdev D.S."/>
            <person name="Krutkina M.S."/>
        </authorList>
    </citation>
    <scope>NUCLEOTIDE SEQUENCE [LARGE SCALE GENOMIC DNA]</scope>
    <source>
        <strain evidence="12 13">RmlP026</strain>
    </source>
</reference>
<dbReference type="Pfam" id="PF07992">
    <property type="entry name" value="Pyr_redox_2"/>
    <property type="match status" value="1"/>
</dbReference>
<dbReference type="EC" id="1.6.5.9" evidence="2"/>
<evidence type="ECO:0000256" key="5">
    <source>
        <dbReference type="ARBA" id="ARBA00022946"/>
    </source>
</evidence>
<evidence type="ECO:0000313" key="13">
    <source>
        <dbReference type="Proteomes" id="UP000290759"/>
    </source>
</evidence>
<dbReference type="PRINTS" id="PR00411">
    <property type="entry name" value="PNDRDTASEI"/>
</dbReference>
<dbReference type="Proteomes" id="UP000290759">
    <property type="component" value="Unassembled WGS sequence"/>
</dbReference>
<feature type="transmembrane region" description="Helical" evidence="9">
    <location>
        <begin position="383"/>
        <end position="400"/>
    </location>
</feature>
<dbReference type="GO" id="GO:0050136">
    <property type="term" value="F:NADH dehydrogenase (quinone) (non-electrogenic) activity"/>
    <property type="evidence" value="ECO:0007669"/>
    <property type="project" value="UniProtKB-EC"/>
</dbReference>
<accession>A0A4Q2U9F9</accession>
<dbReference type="Pfam" id="PF22366">
    <property type="entry name" value="NDH2_C"/>
    <property type="match status" value="1"/>
</dbReference>
<dbReference type="SUPFAM" id="SSF51905">
    <property type="entry name" value="FAD/NAD(P)-binding domain"/>
    <property type="match status" value="1"/>
</dbReference>
<keyword evidence="9" id="KW-1133">Transmembrane helix</keyword>
<feature type="domain" description="External alternative NADH-ubiquinone oxidoreductase-like C-terminal" evidence="11">
    <location>
        <begin position="360"/>
        <end position="416"/>
    </location>
</feature>
<keyword evidence="3" id="KW-0285">Flavoprotein</keyword>
<dbReference type="RefSeq" id="WP_129223999.1">
    <property type="nucleotide sequence ID" value="NZ_QYBB01000003.1"/>
</dbReference>
<evidence type="ECO:0000256" key="8">
    <source>
        <dbReference type="ARBA" id="ARBA00047599"/>
    </source>
</evidence>
<comment type="similarity">
    <text evidence="1">Belongs to the NADH dehydrogenase family.</text>
</comment>
<protein>
    <recommendedName>
        <fullName evidence="2">NADH:ubiquinone reductase (non-electrogenic)</fullName>
        <ecNumber evidence="2">1.6.5.9</ecNumber>
    </recommendedName>
</protein>
<keyword evidence="13" id="KW-1185">Reference proteome</keyword>
<evidence type="ECO:0000256" key="9">
    <source>
        <dbReference type="SAM" id="Phobius"/>
    </source>
</evidence>
<keyword evidence="6" id="KW-0560">Oxidoreductase</keyword>